<evidence type="ECO:0000313" key="3">
    <source>
        <dbReference type="Proteomes" id="UP000005801"/>
    </source>
</evidence>
<evidence type="ECO:0000256" key="1">
    <source>
        <dbReference type="SAM" id="SignalP"/>
    </source>
</evidence>
<comment type="caution">
    <text evidence="2">The sequence shown here is derived from an EMBL/GenBank/DDBJ whole genome shotgun (WGS) entry which is preliminary data.</text>
</comment>
<organism evidence="2 3">
    <name type="scientific">Plesiocystis pacifica SIR-1</name>
    <dbReference type="NCBI Taxonomy" id="391625"/>
    <lineage>
        <taxon>Bacteria</taxon>
        <taxon>Pseudomonadati</taxon>
        <taxon>Myxococcota</taxon>
        <taxon>Polyangia</taxon>
        <taxon>Nannocystales</taxon>
        <taxon>Nannocystaceae</taxon>
        <taxon>Plesiocystis</taxon>
    </lineage>
</organism>
<dbReference type="InterPro" id="IPR011447">
    <property type="entry name" value="DUF1552"/>
</dbReference>
<dbReference type="InterPro" id="IPR006311">
    <property type="entry name" value="TAT_signal"/>
</dbReference>
<sequence>MLNRRRFLTALGLASGSLFLPSLARRVRGAPGDPPTRLIVIVSQHGGWMPTWAMNPAGNPADAVWQHDLTAMSQAEFSPSLAPLFPYADRTIAIEGLSMVSGDIDPAGVLRHEIGQIHTLTGNEVEMVAGLPIGKSPSIDQLVANHIARPDRLRSLEVSIGDICPVVNYRDRLQPLLGENRMPVIHERLFGLVNGGAGGSPALVEQGKVMTMVDERYAALSSRLSTEDQQKVEVHRDLLSDLRGQVDGLMAASCEVPELQPVSDYNDEWAATVSMLTAALSCDLLRVATLNLATVPGNQLGIAGDDVHDGYAHQLATSDAAVQVMTDYTAYHSTQVAQLLAALDAIPEGDGTMLDNTLVLWTSELADGIHGFDRMPICLFGGQTWQTGRYIHYPSDVPYEAWVWDGVRRSSSGRPHQKLLSSILRGFGVPDPDTGEQWSAMPITELSGKDGAKIDCTGVLDELWNP</sequence>
<dbReference type="Proteomes" id="UP000005801">
    <property type="component" value="Unassembled WGS sequence"/>
</dbReference>
<gene>
    <name evidence="2" type="ORF">PPSIR1_20264</name>
</gene>
<dbReference type="Pfam" id="PF07586">
    <property type="entry name" value="HXXSHH"/>
    <property type="match status" value="1"/>
</dbReference>
<dbReference type="AlphaFoldDB" id="A6G229"/>
<evidence type="ECO:0000313" key="2">
    <source>
        <dbReference type="EMBL" id="EDM79998.1"/>
    </source>
</evidence>
<accession>A6G229</accession>
<dbReference type="OrthoDB" id="5512374at2"/>
<keyword evidence="1" id="KW-0732">Signal</keyword>
<dbReference type="eggNOG" id="COG2960">
    <property type="taxonomic scope" value="Bacteria"/>
</dbReference>
<keyword evidence="3" id="KW-1185">Reference proteome</keyword>
<protein>
    <submittedName>
        <fullName evidence="2">Tat (Twin-arginine translocation) pathway signal sequence domain protein</fullName>
    </submittedName>
</protein>
<feature type="chain" id="PRO_5002697072" evidence="1">
    <location>
        <begin position="25"/>
        <end position="466"/>
    </location>
</feature>
<reference evidence="2 3" key="1">
    <citation type="submission" date="2007-06" db="EMBL/GenBank/DDBJ databases">
        <authorList>
            <person name="Shimkets L."/>
            <person name="Ferriera S."/>
            <person name="Johnson J."/>
            <person name="Kravitz S."/>
            <person name="Beeson K."/>
            <person name="Sutton G."/>
            <person name="Rogers Y.-H."/>
            <person name="Friedman R."/>
            <person name="Frazier M."/>
            <person name="Venter J.C."/>
        </authorList>
    </citation>
    <scope>NUCLEOTIDE SEQUENCE [LARGE SCALE GENOMIC DNA]</scope>
    <source>
        <strain evidence="2 3">SIR-1</strain>
    </source>
</reference>
<dbReference type="RefSeq" id="WP_006970778.1">
    <property type="nucleotide sequence ID" value="NZ_ABCS01000014.1"/>
</dbReference>
<dbReference type="STRING" id="391625.PPSIR1_20264"/>
<feature type="signal peptide" evidence="1">
    <location>
        <begin position="1"/>
        <end position="24"/>
    </location>
</feature>
<dbReference type="PROSITE" id="PS51318">
    <property type="entry name" value="TAT"/>
    <property type="match status" value="1"/>
</dbReference>
<name>A6G229_9BACT</name>
<proteinExistence type="predicted"/>
<dbReference type="EMBL" id="ABCS01000014">
    <property type="protein sequence ID" value="EDM79998.1"/>
    <property type="molecule type" value="Genomic_DNA"/>
</dbReference>